<dbReference type="SMART" id="SM00028">
    <property type="entry name" value="TPR"/>
    <property type="match status" value="5"/>
</dbReference>
<dbReference type="InterPro" id="IPR011990">
    <property type="entry name" value="TPR-like_helical_dom_sf"/>
</dbReference>
<proteinExistence type="predicted"/>
<dbReference type="Proteomes" id="UP000325081">
    <property type="component" value="Unassembled WGS sequence"/>
</dbReference>
<comment type="caution">
    <text evidence="2">The sequence shown here is derived from an EMBL/GenBank/DDBJ whole genome shotgun (WGS) entry which is preliminary data.</text>
</comment>
<dbReference type="AlphaFoldDB" id="A0A5A7P0C5"/>
<organism evidence="2 3">
    <name type="scientific">Striga asiatica</name>
    <name type="common">Asiatic witchweed</name>
    <name type="synonym">Buchnera asiatica</name>
    <dbReference type="NCBI Taxonomy" id="4170"/>
    <lineage>
        <taxon>Eukaryota</taxon>
        <taxon>Viridiplantae</taxon>
        <taxon>Streptophyta</taxon>
        <taxon>Embryophyta</taxon>
        <taxon>Tracheophyta</taxon>
        <taxon>Spermatophyta</taxon>
        <taxon>Magnoliopsida</taxon>
        <taxon>eudicotyledons</taxon>
        <taxon>Gunneridae</taxon>
        <taxon>Pentapetalae</taxon>
        <taxon>asterids</taxon>
        <taxon>lamiids</taxon>
        <taxon>Lamiales</taxon>
        <taxon>Orobanchaceae</taxon>
        <taxon>Buchnereae</taxon>
        <taxon>Striga</taxon>
    </lineage>
</organism>
<name>A0A5A7P0C5_STRAF</name>
<feature type="coiled-coil region" evidence="1">
    <location>
        <begin position="334"/>
        <end position="361"/>
    </location>
</feature>
<dbReference type="Pfam" id="PF13374">
    <property type="entry name" value="TPR_10"/>
    <property type="match status" value="1"/>
</dbReference>
<dbReference type="InterPro" id="IPR019734">
    <property type="entry name" value="TPR_rpt"/>
</dbReference>
<reference evidence="3" key="1">
    <citation type="journal article" date="2019" name="Curr. Biol.">
        <title>Genome Sequence of Striga asiatica Provides Insight into the Evolution of Plant Parasitism.</title>
        <authorList>
            <person name="Yoshida S."/>
            <person name="Kim S."/>
            <person name="Wafula E.K."/>
            <person name="Tanskanen J."/>
            <person name="Kim Y.M."/>
            <person name="Honaas L."/>
            <person name="Yang Z."/>
            <person name="Spallek T."/>
            <person name="Conn C.E."/>
            <person name="Ichihashi Y."/>
            <person name="Cheong K."/>
            <person name="Cui S."/>
            <person name="Der J.P."/>
            <person name="Gundlach H."/>
            <person name="Jiao Y."/>
            <person name="Hori C."/>
            <person name="Ishida J.K."/>
            <person name="Kasahara H."/>
            <person name="Kiba T."/>
            <person name="Kim M.S."/>
            <person name="Koo N."/>
            <person name="Laohavisit A."/>
            <person name="Lee Y.H."/>
            <person name="Lumba S."/>
            <person name="McCourt P."/>
            <person name="Mortimer J.C."/>
            <person name="Mutuku J.M."/>
            <person name="Nomura T."/>
            <person name="Sasaki-Sekimoto Y."/>
            <person name="Seto Y."/>
            <person name="Wang Y."/>
            <person name="Wakatake T."/>
            <person name="Sakakibara H."/>
            <person name="Demura T."/>
            <person name="Yamaguchi S."/>
            <person name="Yoneyama K."/>
            <person name="Manabe R.I."/>
            <person name="Nelson D.C."/>
            <person name="Schulman A.H."/>
            <person name="Timko M.P."/>
            <person name="dePamphilis C.W."/>
            <person name="Choi D."/>
            <person name="Shirasu K."/>
        </authorList>
    </citation>
    <scope>NUCLEOTIDE SEQUENCE [LARGE SCALE GENOMIC DNA]</scope>
    <source>
        <strain evidence="3">cv. UVA1</strain>
    </source>
</reference>
<keyword evidence="3" id="KW-1185">Reference proteome</keyword>
<dbReference type="PANTHER" id="PTHR47689">
    <property type="entry name" value="TETRATRICOPEPTIDE REPEAT (TPR)-LIKE SUPERFAMILY PROTEIN"/>
    <property type="match status" value="1"/>
</dbReference>
<evidence type="ECO:0000313" key="3">
    <source>
        <dbReference type="Proteomes" id="UP000325081"/>
    </source>
</evidence>
<keyword evidence="1" id="KW-0175">Coiled coil</keyword>
<dbReference type="EMBL" id="BKCP01000891">
    <property type="protein sequence ID" value="GER26223.1"/>
    <property type="molecule type" value="Genomic_DNA"/>
</dbReference>
<sequence length="483" mass="54160">MSLRSSASKLCKELRNYAQLRTKTCGSLPNAGRLRTSSDHNFGGHGWSKRSQEVFHWVSLTGPAAIILGTCLTPSLAEDVSNESNSKSTYNSSFQKIEDGSVISNEHTSKWRIFTDNGRDYFFKASAFDSVLGNIEQAEKFFQSALQEAREGFGDTDPHVASACNNLAELFRVKKDFEKAEPLYLEAIDILEKYFGTEDVRVGAALHNLGQFYLVQRKLEKARLCYEIKRRVLGEAHPEYADAMYHLGSVLYLQGEEKDSVDLIADSIRVLEAGGLGESVVCVRRTQYLAQMYTKSNRFAEAEALLRKILHMLELLKGWNALDTVLVAERLALVLEKASRLKEAEELLERVARQCLEQKVKEKPCGLPRRKEKEAQLTILILLQSLNALGSLEIMIVELMGSGGHVPKAEAAFSQCVSTFKEFGSEYLISDTPQVKAEYLLCLKHLDYLISNGKSSKVENVKEIRGEIQRVETELAKTEPSRS</sequence>
<dbReference type="Gene3D" id="1.25.40.10">
    <property type="entry name" value="Tetratricopeptide repeat domain"/>
    <property type="match status" value="2"/>
</dbReference>
<dbReference type="Pfam" id="PF13424">
    <property type="entry name" value="TPR_12"/>
    <property type="match status" value="1"/>
</dbReference>
<dbReference type="OrthoDB" id="1658288at2759"/>
<accession>A0A5A7P0C5</accession>
<gene>
    <name evidence="2" type="ORF">STAS_01859</name>
</gene>
<evidence type="ECO:0000256" key="1">
    <source>
        <dbReference type="SAM" id="Coils"/>
    </source>
</evidence>
<dbReference type="SUPFAM" id="SSF48452">
    <property type="entry name" value="TPR-like"/>
    <property type="match status" value="2"/>
</dbReference>
<evidence type="ECO:0000313" key="2">
    <source>
        <dbReference type="EMBL" id="GER26223.1"/>
    </source>
</evidence>
<dbReference type="PANTHER" id="PTHR47689:SF2">
    <property type="entry name" value="TETRATRICOPEPTIDE REPEAT (TPR)-LIKE SUPERFAMILY PROTEIN"/>
    <property type="match status" value="1"/>
</dbReference>
<protein>
    <submittedName>
        <fullName evidence="2">Kinesin light chain</fullName>
    </submittedName>
</protein>